<feature type="chain" id="PRO_5045392903" evidence="8">
    <location>
        <begin position="36"/>
        <end position="244"/>
    </location>
</feature>
<accession>A0ABP8MU51</accession>
<feature type="compositionally biased region" description="Polar residues" evidence="6">
    <location>
        <begin position="52"/>
        <end position="69"/>
    </location>
</feature>
<comment type="caution">
    <text evidence="9">The sequence shown here is derived from an EMBL/GenBank/DDBJ whole genome shotgun (WGS) entry which is preliminary data.</text>
</comment>
<keyword evidence="4 7" id="KW-1133">Transmembrane helix</keyword>
<name>A0ABP8MU51_9BACT</name>
<evidence type="ECO:0000256" key="5">
    <source>
        <dbReference type="ARBA" id="ARBA00023136"/>
    </source>
</evidence>
<proteinExistence type="predicted"/>
<evidence type="ECO:0000256" key="2">
    <source>
        <dbReference type="ARBA" id="ARBA00022475"/>
    </source>
</evidence>
<keyword evidence="5 7" id="KW-0472">Membrane</keyword>
<dbReference type="InterPro" id="IPR022781">
    <property type="entry name" value="Flagellar_biosynth_FliO"/>
</dbReference>
<keyword evidence="9" id="KW-0282">Flagellum</keyword>
<dbReference type="RefSeq" id="WP_345323488.1">
    <property type="nucleotide sequence ID" value="NZ_BAABGA010000037.1"/>
</dbReference>
<evidence type="ECO:0000256" key="7">
    <source>
        <dbReference type="SAM" id="Phobius"/>
    </source>
</evidence>
<dbReference type="Proteomes" id="UP001500840">
    <property type="component" value="Unassembled WGS sequence"/>
</dbReference>
<evidence type="ECO:0000313" key="10">
    <source>
        <dbReference type="Proteomes" id="UP001500840"/>
    </source>
</evidence>
<keyword evidence="10" id="KW-1185">Reference proteome</keyword>
<keyword evidence="9" id="KW-0966">Cell projection</keyword>
<evidence type="ECO:0000256" key="8">
    <source>
        <dbReference type="SAM" id="SignalP"/>
    </source>
</evidence>
<dbReference type="EMBL" id="BAABGA010000037">
    <property type="protein sequence ID" value="GAA4456188.1"/>
    <property type="molecule type" value="Genomic_DNA"/>
</dbReference>
<feature type="region of interest" description="Disordered" evidence="6">
    <location>
        <begin position="216"/>
        <end position="244"/>
    </location>
</feature>
<evidence type="ECO:0000256" key="6">
    <source>
        <dbReference type="SAM" id="MobiDB-lite"/>
    </source>
</evidence>
<evidence type="ECO:0000256" key="3">
    <source>
        <dbReference type="ARBA" id="ARBA00022692"/>
    </source>
</evidence>
<evidence type="ECO:0000313" key="9">
    <source>
        <dbReference type="EMBL" id="GAA4456188.1"/>
    </source>
</evidence>
<evidence type="ECO:0000256" key="4">
    <source>
        <dbReference type="ARBA" id="ARBA00022989"/>
    </source>
</evidence>
<keyword evidence="3 7" id="KW-0812">Transmembrane</keyword>
<reference evidence="10" key="1">
    <citation type="journal article" date="2019" name="Int. J. Syst. Evol. Microbiol.">
        <title>The Global Catalogue of Microorganisms (GCM) 10K type strain sequencing project: providing services to taxonomists for standard genome sequencing and annotation.</title>
        <authorList>
            <consortium name="The Broad Institute Genomics Platform"/>
            <consortium name="The Broad Institute Genome Sequencing Center for Infectious Disease"/>
            <person name="Wu L."/>
            <person name="Ma J."/>
        </authorList>
    </citation>
    <scope>NUCLEOTIDE SEQUENCE [LARGE SCALE GENOMIC DNA]</scope>
    <source>
        <strain evidence="10">JCM 17759</strain>
    </source>
</reference>
<protein>
    <submittedName>
        <fullName evidence="9">Flagellar biosynthetic protein FliO</fullName>
    </submittedName>
</protein>
<keyword evidence="2" id="KW-1003">Cell membrane</keyword>
<evidence type="ECO:0000256" key="1">
    <source>
        <dbReference type="ARBA" id="ARBA00004236"/>
    </source>
</evidence>
<feature type="signal peptide" evidence="8">
    <location>
        <begin position="1"/>
        <end position="35"/>
    </location>
</feature>
<organism evidence="9 10">
    <name type="scientific">Novipirellula rosea</name>
    <dbReference type="NCBI Taxonomy" id="1031540"/>
    <lineage>
        <taxon>Bacteria</taxon>
        <taxon>Pseudomonadati</taxon>
        <taxon>Planctomycetota</taxon>
        <taxon>Planctomycetia</taxon>
        <taxon>Pirellulales</taxon>
        <taxon>Pirellulaceae</taxon>
        <taxon>Novipirellula</taxon>
    </lineage>
</organism>
<feature type="transmembrane region" description="Helical" evidence="7">
    <location>
        <begin position="104"/>
        <end position="128"/>
    </location>
</feature>
<feature type="region of interest" description="Disordered" evidence="6">
    <location>
        <begin position="46"/>
        <end position="72"/>
    </location>
</feature>
<keyword evidence="9" id="KW-0969">Cilium</keyword>
<gene>
    <name evidence="9" type="primary">fliO</name>
    <name evidence="9" type="ORF">GCM10023156_31160</name>
</gene>
<comment type="subcellular location">
    <subcellularLocation>
        <location evidence="1">Cell membrane</location>
    </subcellularLocation>
</comment>
<keyword evidence="8" id="KW-0732">Signal</keyword>
<dbReference type="Pfam" id="PF04347">
    <property type="entry name" value="FliO"/>
    <property type="match status" value="1"/>
</dbReference>
<sequence>MHKTCHPLTTWPRHAAITIAWAALAMTTCSTPASAQQYSLAQPAAGEMASMSDPQTAQPASTIETSANEPSPKVIARGFPALSQRSVANEETGAQPESKKESQLAVPGFTVASSLAVVLGLFAGFVWLTRRFSSGGTANGVIPKDVIQNLGSTSIDSRTKVSMIRCGNRIIVVAQTATGIHPLSEITDLNEVQQLTASCIGDSKRNFASTLREFEKEPAEKGFVGTPPETPPTPRSRGRLFASA</sequence>